<feature type="domain" description="Peptidoglycan binding-like" evidence="1">
    <location>
        <begin position="99"/>
        <end position="150"/>
    </location>
</feature>
<dbReference type="Proteomes" id="UP000231292">
    <property type="component" value="Unassembled WGS sequence"/>
</dbReference>
<evidence type="ECO:0000313" key="2">
    <source>
        <dbReference type="EMBL" id="PIP18622.1"/>
    </source>
</evidence>
<dbReference type="Gene3D" id="1.10.101.10">
    <property type="entry name" value="PGBD-like superfamily/PGBD"/>
    <property type="match status" value="1"/>
</dbReference>
<dbReference type="InterPro" id="IPR002477">
    <property type="entry name" value="Peptidoglycan-bd-like"/>
</dbReference>
<sequence>MGNRWWVVVPITFLLAGCSTVSSKRLNNLETKVSTLEAKVDSVEQRQSSIEGQNGESRESVGYLKGKVDSHGPSTVVVTGAQGNEGYLYKSGKESLTHKDIQLALKNAGFYNGHIDGKIGKSTKKAIREFQKANGLKADGVVGKETKEKLAGYLKAN</sequence>
<dbReference type="PROSITE" id="PS51257">
    <property type="entry name" value="PROKAR_LIPOPROTEIN"/>
    <property type="match status" value="1"/>
</dbReference>
<evidence type="ECO:0000259" key="1">
    <source>
        <dbReference type="Pfam" id="PF01471"/>
    </source>
</evidence>
<name>A0A2G9YHI6_9BACT</name>
<accession>A0A2G9YHI6</accession>
<gene>
    <name evidence="2" type="ORF">COX41_07235</name>
</gene>
<dbReference type="InterPro" id="IPR036366">
    <property type="entry name" value="PGBDSf"/>
</dbReference>
<dbReference type="InterPro" id="IPR036365">
    <property type="entry name" value="PGBD-like_sf"/>
</dbReference>
<dbReference type="EMBL" id="PCRK01000185">
    <property type="protein sequence ID" value="PIP18622.1"/>
    <property type="molecule type" value="Genomic_DNA"/>
</dbReference>
<dbReference type="Pfam" id="PF01471">
    <property type="entry name" value="PG_binding_1"/>
    <property type="match status" value="1"/>
</dbReference>
<reference evidence="2 3" key="1">
    <citation type="submission" date="2017-09" db="EMBL/GenBank/DDBJ databases">
        <title>Depth-based differentiation of microbial function through sediment-hosted aquifers and enrichment of novel symbionts in the deep terrestrial subsurface.</title>
        <authorList>
            <person name="Probst A.J."/>
            <person name="Ladd B."/>
            <person name="Jarett J.K."/>
            <person name="Geller-Mcgrath D.E."/>
            <person name="Sieber C.M."/>
            <person name="Emerson J.B."/>
            <person name="Anantharaman K."/>
            <person name="Thomas B.C."/>
            <person name="Malmstrom R."/>
            <person name="Stieglmeier M."/>
            <person name="Klingl A."/>
            <person name="Woyke T."/>
            <person name="Ryan C.M."/>
            <person name="Banfield J.F."/>
        </authorList>
    </citation>
    <scope>NUCLEOTIDE SEQUENCE [LARGE SCALE GENOMIC DNA]</scope>
    <source>
        <strain evidence="2">CG23_combo_of_CG06-09_8_20_14_all_41_10</strain>
    </source>
</reference>
<dbReference type="SUPFAM" id="SSF47090">
    <property type="entry name" value="PGBD-like"/>
    <property type="match status" value="1"/>
</dbReference>
<organism evidence="2 3">
    <name type="scientific">Candidatus Sherwoodlollariibacterium unditelluris</name>
    <dbReference type="NCBI Taxonomy" id="1974757"/>
    <lineage>
        <taxon>Bacteria</taxon>
        <taxon>Pseudomonadati</taxon>
        <taxon>Candidatus Omnitrophota</taxon>
        <taxon>Candidatus Sherwoodlollariibacterium</taxon>
    </lineage>
</organism>
<protein>
    <recommendedName>
        <fullName evidence="1">Peptidoglycan binding-like domain-containing protein</fullName>
    </recommendedName>
</protein>
<dbReference type="AlphaFoldDB" id="A0A2G9YHI6"/>
<comment type="caution">
    <text evidence="2">The sequence shown here is derived from an EMBL/GenBank/DDBJ whole genome shotgun (WGS) entry which is preliminary data.</text>
</comment>
<evidence type="ECO:0000313" key="3">
    <source>
        <dbReference type="Proteomes" id="UP000231292"/>
    </source>
</evidence>
<dbReference type="Gene3D" id="1.20.5.170">
    <property type="match status" value="1"/>
</dbReference>
<proteinExistence type="predicted"/>